<dbReference type="AlphaFoldDB" id="A0A392VDY8"/>
<dbReference type="Proteomes" id="UP000265520">
    <property type="component" value="Unassembled WGS sequence"/>
</dbReference>
<organism evidence="1 2">
    <name type="scientific">Trifolium medium</name>
    <dbReference type="NCBI Taxonomy" id="97028"/>
    <lineage>
        <taxon>Eukaryota</taxon>
        <taxon>Viridiplantae</taxon>
        <taxon>Streptophyta</taxon>
        <taxon>Embryophyta</taxon>
        <taxon>Tracheophyta</taxon>
        <taxon>Spermatophyta</taxon>
        <taxon>Magnoliopsida</taxon>
        <taxon>eudicotyledons</taxon>
        <taxon>Gunneridae</taxon>
        <taxon>Pentapetalae</taxon>
        <taxon>rosids</taxon>
        <taxon>fabids</taxon>
        <taxon>Fabales</taxon>
        <taxon>Fabaceae</taxon>
        <taxon>Papilionoideae</taxon>
        <taxon>50 kb inversion clade</taxon>
        <taxon>NPAAA clade</taxon>
        <taxon>Hologalegina</taxon>
        <taxon>IRL clade</taxon>
        <taxon>Trifolieae</taxon>
        <taxon>Trifolium</taxon>
    </lineage>
</organism>
<dbReference type="EMBL" id="LXQA011109126">
    <property type="protein sequence ID" value="MCI85181.1"/>
    <property type="molecule type" value="Genomic_DNA"/>
</dbReference>
<sequence>MPSFTLLGVTSHTKLRSRNSSIKSNSFIISDDMCKDFLLNASATTLAFPG</sequence>
<accession>A0A392VDY8</accession>
<proteinExistence type="predicted"/>
<evidence type="ECO:0000313" key="1">
    <source>
        <dbReference type="EMBL" id="MCI85181.1"/>
    </source>
</evidence>
<feature type="non-terminal residue" evidence="1">
    <location>
        <position position="50"/>
    </location>
</feature>
<protein>
    <submittedName>
        <fullName evidence="1">Uncharacterized protein</fullName>
    </submittedName>
</protein>
<keyword evidence="2" id="KW-1185">Reference proteome</keyword>
<reference evidence="1 2" key="1">
    <citation type="journal article" date="2018" name="Front. Plant Sci.">
        <title>Red Clover (Trifolium pratense) and Zigzag Clover (T. medium) - A Picture of Genomic Similarities and Differences.</title>
        <authorList>
            <person name="Dluhosova J."/>
            <person name="Istvanek J."/>
            <person name="Nedelnik J."/>
            <person name="Repkova J."/>
        </authorList>
    </citation>
    <scope>NUCLEOTIDE SEQUENCE [LARGE SCALE GENOMIC DNA]</scope>
    <source>
        <strain evidence="2">cv. 10/8</strain>
        <tissue evidence="1">Leaf</tissue>
    </source>
</reference>
<name>A0A392VDY8_9FABA</name>
<evidence type="ECO:0000313" key="2">
    <source>
        <dbReference type="Proteomes" id="UP000265520"/>
    </source>
</evidence>
<comment type="caution">
    <text evidence="1">The sequence shown here is derived from an EMBL/GenBank/DDBJ whole genome shotgun (WGS) entry which is preliminary data.</text>
</comment>